<dbReference type="Ensembl" id="ENSENLT00000021089.1">
    <property type="protein sequence ID" value="ENSENLP00000020366.1"/>
    <property type="gene ID" value="ENSENLG00000009272.1"/>
</dbReference>
<keyword evidence="3 6" id="KW-0238">DNA-binding</keyword>
<evidence type="ECO:0000313" key="10">
    <source>
        <dbReference type="Ensembl" id="ENSENLP00000020366.1"/>
    </source>
</evidence>
<dbReference type="PROSITE" id="PS00657">
    <property type="entry name" value="FORK_HEAD_1"/>
    <property type="match status" value="1"/>
</dbReference>
<dbReference type="InParanoid" id="A0A665UM13"/>
<dbReference type="FunCoup" id="A0A665UM13">
    <property type="interactions" value="226"/>
</dbReference>
<dbReference type="CDD" id="cd20038">
    <property type="entry name" value="FH_FOXA1"/>
    <property type="match status" value="1"/>
</dbReference>
<dbReference type="PROSITE" id="PS00658">
    <property type="entry name" value="FORK_HEAD_2"/>
    <property type="match status" value="1"/>
</dbReference>
<feature type="signal peptide" evidence="8">
    <location>
        <begin position="1"/>
        <end position="17"/>
    </location>
</feature>
<name>A0A665UM13_ECHNA</name>
<feature type="chain" id="PRO_5025338984" evidence="8">
    <location>
        <begin position="18"/>
        <end position="534"/>
    </location>
</feature>
<dbReference type="Gene3D" id="1.10.10.10">
    <property type="entry name" value="Winged helix-like DNA-binding domain superfamily/Winged helix DNA-binding domain"/>
    <property type="match status" value="1"/>
</dbReference>
<dbReference type="Pfam" id="PF09354">
    <property type="entry name" value="HNF_C"/>
    <property type="match status" value="1"/>
</dbReference>
<dbReference type="Proteomes" id="UP000472264">
    <property type="component" value="Chromosome 22"/>
</dbReference>
<evidence type="ECO:0000256" key="5">
    <source>
        <dbReference type="ARBA" id="ARBA00023242"/>
    </source>
</evidence>
<reference evidence="10" key="2">
    <citation type="submission" date="2025-08" db="UniProtKB">
        <authorList>
            <consortium name="Ensembl"/>
        </authorList>
    </citation>
    <scope>IDENTIFICATION</scope>
</reference>
<evidence type="ECO:0000259" key="9">
    <source>
        <dbReference type="PROSITE" id="PS50039"/>
    </source>
</evidence>
<dbReference type="PRINTS" id="PR00053">
    <property type="entry name" value="FORKHEAD"/>
</dbReference>
<dbReference type="SMART" id="SM00339">
    <property type="entry name" value="FH"/>
    <property type="match status" value="1"/>
</dbReference>
<dbReference type="InterPro" id="IPR013638">
    <property type="entry name" value="Fork-head_N"/>
</dbReference>
<evidence type="ECO:0000313" key="11">
    <source>
        <dbReference type="Proteomes" id="UP000472264"/>
    </source>
</evidence>
<accession>A0A665UM13</accession>
<reference evidence="10" key="1">
    <citation type="submission" date="2021-04" db="EMBL/GenBank/DDBJ databases">
        <authorList>
            <consortium name="Wellcome Sanger Institute Data Sharing"/>
        </authorList>
    </citation>
    <scope>NUCLEOTIDE SEQUENCE [LARGE SCALE GENOMIC DNA]</scope>
</reference>
<feature type="region of interest" description="Disordered" evidence="7">
    <location>
        <begin position="370"/>
        <end position="431"/>
    </location>
</feature>
<evidence type="ECO:0000256" key="8">
    <source>
        <dbReference type="SAM" id="SignalP"/>
    </source>
</evidence>
<dbReference type="SUPFAM" id="SSF46785">
    <property type="entry name" value="Winged helix' DNA-binding domain"/>
    <property type="match status" value="1"/>
</dbReference>
<dbReference type="FunFam" id="1.10.10.10:FF:000042">
    <property type="entry name" value="hepatocyte nuclear factor 3-beta"/>
    <property type="match status" value="1"/>
</dbReference>
<dbReference type="InterPro" id="IPR050211">
    <property type="entry name" value="FOX_domain-containing"/>
</dbReference>
<evidence type="ECO:0000256" key="3">
    <source>
        <dbReference type="ARBA" id="ARBA00023125"/>
    </source>
</evidence>
<dbReference type="InterPro" id="IPR018533">
    <property type="entry name" value="Forkhead_box_C"/>
</dbReference>
<proteinExistence type="predicted"/>
<protein>
    <submittedName>
        <fullName evidence="10">Forkhead box A1</fullName>
    </submittedName>
</protein>
<dbReference type="PANTHER" id="PTHR11829:SF195">
    <property type="entry name" value="HEPATOCYTE NUCLEAR FACTOR 3-ALPHA"/>
    <property type="match status" value="1"/>
</dbReference>
<gene>
    <name evidence="10" type="primary">foxa1</name>
</gene>
<dbReference type="InterPro" id="IPR018122">
    <property type="entry name" value="TF_fork_head_CS_1"/>
</dbReference>
<evidence type="ECO:0000256" key="4">
    <source>
        <dbReference type="ARBA" id="ARBA00023163"/>
    </source>
</evidence>
<dbReference type="GO" id="GO:0009653">
    <property type="term" value="P:anatomical structure morphogenesis"/>
    <property type="evidence" value="ECO:0007669"/>
    <property type="project" value="TreeGrafter"/>
</dbReference>
<feature type="compositionally biased region" description="Low complexity" evidence="7">
    <location>
        <begin position="403"/>
        <end position="422"/>
    </location>
</feature>
<dbReference type="PANTHER" id="PTHR11829">
    <property type="entry name" value="FORKHEAD BOX PROTEIN"/>
    <property type="match status" value="1"/>
</dbReference>
<keyword evidence="11" id="KW-1185">Reference proteome</keyword>
<dbReference type="PROSITE" id="PS50039">
    <property type="entry name" value="FORK_HEAD_3"/>
    <property type="match status" value="1"/>
</dbReference>
<feature type="DNA-binding region" description="Fork-head" evidence="6">
    <location>
        <begin position="270"/>
        <end position="364"/>
    </location>
</feature>
<keyword evidence="5 6" id="KW-0539">Nucleus</keyword>
<evidence type="ECO:0000256" key="1">
    <source>
        <dbReference type="ARBA" id="ARBA00004123"/>
    </source>
</evidence>
<reference evidence="10" key="3">
    <citation type="submission" date="2025-09" db="UniProtKB">
        <authorList>
            <consortium name="Ensembl"/>
        </authorList>
    </citation>
    <scope>IDENTIFICATION</scope>
</reference>
<dbReference type="InterPro" id="IPR001766">
    <property type="entry name" value="Fork_head_dom"/>
</dbReference>
<dbReference type="AlphaFoldDB" id="A0A665UM13"/>
<evidence type="ECO:0000256" key="7">
    <source>
        <dbReference type="SAM" id="MobiDB-lite"/>
    </source>
</evidence>
<organism evidence="10 11">
    <name type="scientific">Echeneis naucrates</name>
    <name type="common">Live sharksucker</name>
    <dbReference type="NCBI Taxonomy" id="173247"/>
    <lineage>
        <taxon>Eukaryota</taxon>
        <taxon>Metazoa</taxon>
        <taxon>Chordata</taxon>
        <taxon>Craniata</taxon>
        <taxon>Vertebrata</taxon>
        <taxon>Euteleostomi</taxon>
        <taxon>Actinopterygii</taxon>
        <taxon>Neopterygii</taxon>
        <taxon>Teleostei</taxon>
        <taxon>Neoteleostei</taxon>
        <taxon>Acanthomorphata</taxon>
        <taxon>Carangaria</taxon>
        <taxon>Carangiformes</taxon>
        <taxon>Echeneidae</taxon>
        <taxon>Echeneis</taxon>
    </lineage>
</organism>
<dbReference type="InterPro" id="IPR036390">
    <property type="entry name" value="WH_DNA-bd_sf"/>
</dbReference>
<evidence type="ECO:0000256" key="2">
    <source>
        <dbReference type="ARBA" id="ARBA00023015"/>
    </source>
</evidence>
<dbReference type="GO" id="GO:0000981">
    <property type="term" value="F:DNA-binding transcription factor activity, RNA polymerase II-specific"/>
    <property type="evidence" value="ECO:0007669"/>
    <property type="project" value="TreeGrafter"/>
</dbReference>
<dbReference type="Pfam" id="PF08430">
    <property type="entry name" value="Forkhead_N"/>
    <property type="match status" value="1"/>
</dbReference>
<keyword evidence="4" id="KW-0804">Transcription</keyword>
<dbReference type="InterPro" id="IPR030456">
    <property type="entry name" value="TF_fork_head_CS_2"/>
</dbReference>
<feature type="domain" description="Fork-head" evidence="9">
    <location>
        <begin position="270"/>
        <end position="364"/>
    </location>
</feature>
<dbReference type="GO" id="GO:0030154">
    <property type="term" value="P:cell differentiation"/>
    <property type="evidence" value="ECO:0007669"/>
    <property type="project" value="TreeGrafter"/>
</dbReference>
<dbReference type="OMA" id="WSSYYTD"/>
<comment type="subcellular location">
    <subcellularLocation>
        <location evidence="1 6">Nucleus</location>
    </subcellularLocation>
</comment>
<dbReference type="InterPro" id="IPR036388">
    <property type="entry name" value="WH-like_DNA-bd_sf"/>
</dbReference>
<dbReference type="Pfam" id="PF00250">
    <property type="entry name" value="Forkhead"/>
    <property type="match status" value="1"/>
</dbReference>
<evidence type="ECO:0000256" key="6">
    <source>
        <dbReference type="PROSITE-ProRule" id="PRU00089"/>
    </source>
</evidence>
<dbReference type="GO" id="GO:0005634">
    <property type="term" value="C:nucleus"/>
    <property type="evidence" value="ECO:0007669"/>
    <property type="project" value="UniProtKB-SubCell"/>
</dbReference>
<dbReference type="GO" id="GO:0000978">
    <property type="term" value="F:RNA polymerase II cis-regulatory region sequence-specific DNA binding"/>
    <property type="evidence" value="ECO:0007669"/>
    <property type="project" value="TreeGrafter"/>
</dbReference>
<feature type="compositionally biased region" description="Basic and acidic residues" evidence="7">
    <location>
        <begin position="370"/>
        <end position="382"/>
    </location>
</feature>
<dbReference type="GO" id="GO:0019904">
    <property type="term" value="F:protein domain specific binding"/>
    <property type="evidence" value="ECO:0007669"/>
    <property type="project" value="InterPro"/>
</dbReference>
<keyword evidence="2" id="KW-0805">Transcription regulation</keyword>
<keyword evidence="8" id="KW-0732">Signal</keyword>
<sequence length="534" mass="56051">MSVCVSVCLCVVSECLCVSVYLCVSVCVSVCLCVVSECLCVSVYLCVSVFLCVSVCRRAGPPELSPSRGGGSDESAGQRHLLRLLTATLCSVWPGAASPGPDQRPDQGPDQGPDQELRAPVMLGTVKMEGHEAPDWSGYYSEEVYSPMAGSGMGSGLGMGSMSGYMSSGGTTSGSFNMSYSGTGLSPAPVGGMGSSAPASMSGLGGGVASMGGTLSPSSMSSVSAQQASMGLNPYGGMSPSMSPGMAYGGGGLNRGRDNKAFRRSYPHAKPPYSYISLITMAIQQAPSKMLTLSEIYQWIMDLFPYYRQNQQRWQNSIRHSLSFNDCFVKVSRSPDKPGKGSYWTLHPDSGNMFENGCYLRRQKRFKCEKKMSAKSDGRKEQGGAGGGSGGGGVSPAGDSIKPPGLLDSSMPSSSQAASPPGLDLRGGISGASDLKVSGSQLLSSLSLPPHSMAHESQLHIKGDPHYSFDHPFSINNLMSSSEQQHKLDLKAYEALQYSSYGTGGASGLGGRTMEPLEASYYQGVYPRPLLNTS</sequence>
<feature type="compositionally biased region" description="Gly residues" evidence="7">
    <location>
        <begin position="383"/>
        <end position="395"/>
    </location>
</feature>